<dbReference type="GO" id="GO:0004252">
    <property type="term" value="F:serine-type endopeptidase activity"/>
    <property type="evidence" value="ECO:0007669"/>
    <property type="project" value="UniProtKB-UniRule"/>
</dbReference>
<dbReference type="STRING" id="763407.A0A162UFM3"/>
<feature type="non-terminal residue" evidence="16">
    <location>
        <position position="488"/>
    </location>
</feature>
<keyword evidence="8" id="KW-0106">Calcium</keyword>
<keyword evidence="9" id="KW-1133">Transmembrane helix</keyword>
<dbReference type="PROSITE" id="PS00136">
    <property type="entry name" value="SUBTILASE_ASP"/>
    <property type="match status" value="1"/>
</dbReference>
<dbReference type="GO" id="GO:0016485">
    <property type="term" value="P:protein processing"/>
    <property type="evidence" value="ECO:0007669"/>
    <property type="project" value="TreeGrafter"/>
</dbReference>
<proteinExistence type="inferred from homology"/>
<dbReference type="InterPro" id="IPR000209">
    <property type="entry name" value="Peptidase_S8/S53_dom"/>
</dbReference>
<dbReference type="InterPro" id="IPR022398">
    <property type="entry name" value="Peptidase_S8_His-AS"/>
</dbReference>
<sequence length="488" mass="53296">MLDLPGGYESFKERLKIRDPGFDKQWHIINRDHRGHDINVAGVWSQNITGQNVVVAILDDGLDMDNEDLKDNFFAPGSYDFNDHTNLPKPKLFDDTHGTRCAGEIAAVKNDVCGVGMAYGAKVAGIRILSADITEADEAAALNYKFQQNDIYSCSWGPPDQGEVAEAPKGIVLDAIKNGINNGRDGSGTIFVFASGNGGANDDNCNFDGYTNSLYTITVGAIDRLDRHPYYAESCSAQLIVTYSSGNGGHIYTTDVGGNSCSDRHGGTSAAAPLAAGVFALVLSVRPDLTWRDMQHLCVRTAVPVTLEDDDWDVLPSGRKYNHKFGYGKLDAFAIVEAAKNFKSVGPHTFLETSAGLLEKRIIPDLTDFKNGIDVSKALTSVVAIDQERLDSVGLGTLEHVTVTVDIEHGRRGDLEVFLESPNKVVSKLGASRKFDNSKDGLVNWTFMSVKHWEENPVGDWTLRVMDIKNPQYTGSLIQWSLTLWGET</sequence>
<dbReference type="PANTHER" id="PTHR42884">
    <property type="entry name" value="PROPROTEIN CONVERTASE SUBTILISIN/KEXIN-RELATED"/>
    <property type="match status" value="1"/>
</dbReference>
<keyword evidence="12" id="KW-0325">Glycoprotein</keyword>
<dbReference type="InterPro" id="IPR002884">
    <property type="entry name" value="P_dom"/>
</dbReference>
<dbReference type="GO" id="GO:0007323">
    <property type="term" value="P:peptide pheromone maturation"/>
    <property type="evidence" value="ECO:0007669"/>
    <property type="project" value="UniProtKB-ARBA"/>
</dbReference>
<keyword evidence="11" id="KW-0865">Zymogen</keyword>
<evidence type="ECO:0000256" key="12">
    <source>
        <dbReference type="ARBA" id="ARBA00023180"/>
    </source>
</evidence>
<dbReference type="EMBL" id="KV440978">
    <property type="protein sequence ID" value="OAD74783.1"/>
    <property type="molecule type" value="Genomic_DNA"/>
</dbReference>
<organism evidence="16 17">
    <name type="scientific">Phycomyces blakesleeanus (strain ATCC 8743b / DSM 1359 / FGSC 10004 / NBRC 33097 / NRRL 1555)</name>
    <dbReference type="NCBI Taxonomy" id="763407"/>
    <lineage>
        <taxon>Eukaryota</taxon>
        <taxon>Fungi</taxon>
        <taxon>Fungi incertae sedis</taxon>
        <taxon>Mucoromycota</taxon>
        <taxon>Mucoromycotina</taxon>
        <taxon>Mucoromycetes</taxon>
        <taxon>Mucorales</taxon>
        <taxon>Phycomycetaceae</taxon>
        <taxon>Phycomyces</taxon>
    </lineage>
</organism>
<dbReference type="PROSITE" id="PS00138">
    <property type="entry name" value="SUBTILASE_SER"/>
    <property type="match status" value="1"/>
</dbReference>
<evidence type="ECO:0000256" key="11">
    <source>
        <dbReference type="ARBA" id="ARBA00023145"/>
    </source>
</evidence>
<evidence type="ECO:0000256" key="4">
    <source>
        <dbReference type="ARBA" id="ARBA00022692"/>
    </source>
</evidence>
<dbReference type="VEuPathDB" id="FungiDB:PHYBLDRAFT_132918"/>
<dbReference type="SUPFAM" id="SSF52743">
    <property type="entry name" value="Subtilisin-like"/>
    <property type="match status" value="1"/>
</dbReference>
<dbReference type="CDD" id="cd04059">
    <property type="entry name" value="Peptidases_S8_Protein_convertases_Kexins_Furin-like"/>
    <property type="match status" value="1"/>
</dbReference>
<comment type="similarity">
    <text evidence="2">Belongs to the peptidase S8 family. Furin subfamily.</text>
</comment>
<evidence type="ECO:0000256" key="10">
    <source>
        <dbReference type="ARBA" id="ARBA00023136"/>
    </source>
</evidence>
<keyword evidence="6 14" id="KW-0378">Hydrolase</keyword>
<keyword evidence="17" id="KW-1185">Reference proteome</keyword>
<evidence type="ECO:0000256" key="1">
    <source>
        <dbReference type="ARBA" id="ARBA00004370"/>
    </source>
</evidence>
<evidence type="ECO:0000256" key="8">
    <source>
        <dbReference type="ARBA" id="ARBA00022837"/>
    </source>
</evidence>
<protein>
    <recommendedName>
        <fullName evidence="15">P/Homo B domain-containing protein</fullName>
    </recommendedName>
</protein>
<evidence type="ECO:0000256" key="13">
    <source>
        <dbReference type="PIRSR" id="PIRSR615500-1"/>
    </source>
</evidence>
<dbReference type="Proteomes" id="UP000077315">
    <property type="component" value="Unassembled WGS sequence"/>
</dbReference>
<dbReference type="GeneID" id="28990439"/>
<evidence type="ECO:0000256" key="5">
    <source>
        <dbReference type="ARBA" id="ARBA00022729"/>
    </source>
</evidence>
<gene>
    <name evidence="16" type="ORF">PHYBLDRAFT_132918</name>
</gene>
<comment type="subcellular location">
    <subcellularLocation>
        <location evidence="1">Membrane</location>
    </subcellularLocation>
</comment>
<dbReference type="FunFam" id="2.60.120.260:FF:000026">
    <property type="entry name" value="proprotein convertase subtilisin/kexin type 7"/>
    <property type="match status" value="1"/>
</dbReference>
<dbReference type="SUPFAM" id="SSF49785">
    <property type="entry name" value="Galactose-binding domain-like"/>
    <property type="match status" value="1"/>
</dbReference>
<feature type="domain" description="P/Homo B" evidence="15">
    <location>
        <begin position="345"/>
        <end position="488"/>
    </location>
</feature>
<dbReference type="FunFam" id="3.40.50.200:FF:000005">
    <property type="entry name" value="Proprotein convertase subtilisin/kexin type 7"/>
    <property type="match status" value="1"/>
</dbReference>
<evidence type="ECO:0000256" key="14">
    <source>
        <dbReference type="PROSITE-ProRule" id="PRU01240"/>
    </source>
</evidence>
<feature type="active site" description="Charge relay system" evidence="13 14">
    <location>
        <position position="59"/>
    </location>
</feature>
<evidence type="ECO:0000313" key="17">
    <source>
        <dbReference type="Proteomes" id="UP000077315"/>
    </source>
</evidence>
<dbReference type="InterPro" id="IPR023827">
    <property type="entry name" value="Peptidase_S8_Asp-AS"/>
</dbReference>
<dbReference type="GO" id="GO:0000139">
    <property type="term" value="C:Golgi membrane"/>
    <property type="evidence" value="ECO:0007669"/>
    <property type="project" value="TreeGrafter"/>
</dbReference>
<reference evidence="17" key="1">
    <citation type="submission" date="2015-06" db="EMBL/GenBank/DDBJ databases">
        <title>Expansion of signal transduction pathways in fungi by whole-genome duplication.</title>
        <authorList>
            <consortium name="DOE Joint Genome Institute"/>
            <person name="Corrochano L.M."/>
            <person name="Kuo A."/>
            <person name="Marcet-Houben M."/>
            <person name="Polaino S."/>
            <person name="Salamov A."/>
            <person name="Villalobos J.M."/>
            <person name="Alvarez M.I."/>
            <person name="Avalos J."/>
            <person name="Benito E.P."/>
            <person name="Benoit I."/>
            <person name="Burger G."/>
            <person name="Camino L.P."/>
            <person name="Canovas D."/>
            <person name="Cerda-Olmedo E."/>
            <person name="Cheng J.-F."/>
            <person name="Dominguez A."/>
            <person name="Elias M."/>
            <person name="Eslava A.P."/>
            <person name="Glaser F."/>
            <person name="Grimwood J."/>
            <person name="Gutierrez G."/>
            <person name="Heitman J."/>
            <person name="Henrissat B."/>
            <person name="Iturriaga E.A."/>
            <person name="Lang B.F."/>
            <person name="Lavin J.L."/>
            <person name="Lee S."/>
            <person name="Li W."/>
            <person name="Lindquist E."/>
            <person name="Lopez-Garcia S."/>
            <person name="Luque E.M."/>
            <person name="Marcos A.T."/>
            <person name="Martin J."/>
            <person name="McCluskey K."/>
            <person name="Medina H.R."/>
            <person name="Miralles-Duran A."/>
            <person name="Miyazaki A."/>
            <person name="Munoz-Torres E."/>
            <person name="Oguiza J.A."/>
            <person name="Ohm R."/>
            <person name="Olmedo M."/>
            <person name="Orejas M."/>
            <person name="Ortiz-Castellanos L."/>
            <person name="Pisabarro A.G."/>
            <person name="Rodriguez-Romero J."/>
            <person name="Ruiz-Herrera J."/>
            <person name="Ruiz-Vazquez R."/>
            <person name="Sanz C."/>
            <person name="Schackwitz W."/>
            <person name="Schmutz J."/>
            <person name="Shahriari M."/>
            <person name="Shelest E."/>
            <person name="Silva-Franco F."/>
            <person name="Soanes D."/>
            <person name="Syed K."/>
            <person name="Tagua V.G."/>
            <person name="Talbot N.J."/>
            <person name="Thon M."/>
            <person name="De vries R.P."/>
            <person name="Wiebenga A."/>
            <person name="Yadav J.S."/>
            <person name="Braun E.L."/>
            <person name="Baker S."/>
            <person name="Garre V."/>
            <person name="Horwitz B."/>
            <person name="Torres-Martinez S."/>
            <person name="Idnurm A."/>
            <person name="Herrera-Estrella A."/>
            <person name="Gabaldon T."/>
            <person name="Grigoriev I.V."/>
        </authorList>
    </citation>
    <scope>NUCLEOTIDE SEQUENCE [LARGE SCALE GENOMIC DNA]</scope>
    <source>
        <strain evidence="17">NRRL 1555(-)</strain>
    </source>
</reference>
<feature type="active site" description="Charge relay system" evidence="13 14">
    <location>
        <position position="97"/>
    </location>
</feature>
<accession>A0A162UFM3</accession>
<feature type="active site" description="Charge relay system" evidence="13 14">
    <location>
        <position position="269"/>
    </location>
</feature>
<evidence type="ECO:0000256" key="6">
    <source>
        <dbReference type="ARBA" id="ARBA00022801"/>
    </source>
</evidence>
<name>A0A162UFM3_PHYB8</name>
<dbReference type="OrthoDB" id="300641at2759"/>
<evidence type="ECO:0000256" key="9">
    <source>
        <dbReference type="ARBA" id="ARBA00022989"/>
    </source>
</evidence>
<dbReference type="RefSeq" id="XP_018292823.1">
    <property type="nucleotide sequence ID" value="XM_018429533.1"/>
</dbReference>
<dbReference type="PROSITE" id="PS51892">
    <property type="entry name" value="SUBTILASE"/>
    <property type="match status" value="1"/>
</dbReference>
<dbReference type="PRINTS" id="PR00723">
    <property type="entry name" value="SUBTILISIN"/>
</dbReference>
<keyword evidence="10" id="KW-0472">Membrane</keyword>
<dbReference type="InterPro" id="IPR015500">
    <property type="entry name" value="Peptidase_S8_subtilisin-rel"/>
</dbReference>
<dbReference type="InParanoid" id="A0A162UFM3"/>
<dbReference type="InterPro" id="IPR023828">
    <property type="entry name" value="Peptidase_S8_Ser-AS"/>
</dbReference>
<dbReference type="PROSITE" id="PS00137">
    <property type="entry name" value="SUBTILASE_HIS"/>
    <property type="match status" value="1"/>
</dbReference>
<dbReference type="InterPro" id="IPR034182">
    <property type="entry name" value="Kexin/furin"/>
</dbReference>
<evidence type="ECO:0000256" key="2">
    <source>
        <dbReference type="ARBA" id="ARBA00005325"/>
    </source>
</evidence>
<keyword evidence="3 14" id="KW-0645">Protease</keyword>
<dbReference type="PANTHER" id="PTHR42884:SF14">
    <property type="entry name" value="NEUROENDOCRINE CONVERTASE 1"/>
    <property type="match status" value="1"/>
</dbReference>
<evidence type="ECO:0000256" key="3">
    <source>
        <dbReference type="ARBA" id="ARBA00022670"/>
    </source>
</evidence>
<dbReference type="PROSITE" id="PS51829">
    <property type="entry name" value="P_HOMO_B"/>
    <property type="match status" value="1"/>
</dbReference>
<dbReference type="Pfam" id="PF00082">
    <property type="entry name" value="Peptidase_S8"/>
    <property type="match status" value="1"/>
</dbReference>
<evidence type="ECO:0000256" key="7">
    <source>
        <dbReference type="ARBA" id="ARBA00022825"/>
    </source>
</evidence>
<dbReference type="Gene3D" id="3.40.50.200">
    <property type="entry name" value="Peptidase S8/S53 domain"/>
    <property type="match status" value="1"/>
</dbReference>
<dbReference type="AlphaFoldDB" id="A0A162UFM3"/>
<keyword evidence="4" id="KW-0812">Transmembrane</keyword>
<evidence type="ECO:0000259" key="15">
    <source>
        <dbReference type="PROSITE" id="PS51829"/>
    </source>
</evidence>
<keyword evidence="5" id="KW-0732">Signal</keyword>
<dbReference type="Pfam" id="PF01483">
    <property type="entry name" value="P_proprotein"/>
    <property type="match status" value="1"/>
</dbReference>
<keyword evidence="7 14" id="KW-0720">Serine protease</keyword>
<dbReference type="Gene3D" id="2.60.120.260">
    <property type="entry name" value="Galactose-binding domain-like"/>
    <property type="match status" value="1"/>
</dbReference>
<dbReference type="FunCoup" id="A0A162UFM3">
    <property type="interactions" value="57"/>
</dbReference>
<dbReference type="InterPro" id="IPR008979">
    <property type="entry name" value="Galactose-bd-like_sf"/>
</dbReference>
<dbReference type="GO" id="GO:0005802">
    <property type="term" value="C:trans-Golgi network"/>
    <property type="evidence" value="ECO:0007669"/>
    <property type="project" value="TreeGrafter"/>
</dbReference>
<dbReference type="InterPro" id="IPR036852">
    <property type="entry name" value="Peptidase_S8/S53_dom_sf"/>
</dbReference>
<evidence type="ECO:0000313" key="16">
    <source>
        <dbReference type="EMBL" id="OAD74783.1"/>
    </source>
</evidence>